<dbReference type="Proteomes" id="UP000009336">
    <property type="component" value="Unassembled WGS sequence"/>
</dbReference>
<sequence>MVIGILITAAGKSTRFQNAGGHGNKLNSSLGTETVFKKTLLNSIKTGLPVHVVTRPDNQGVITHCLQLNVPFSLLDSDGLGETIALGVKDTAHWAGWLIHLADMPYVQSHVFIQVAEKLKDYPLVRPVHHEKPGHPVGISAKYFQQLINLTGDDGAKSILSSGIIYRIKINDQSVVDDIDYPRDC</sequence>
<keyword evidence="4" id="KW-1185">Reference proteome</keyword>
<dbReference type="PANTHER" id="PTHR43777:SF1">
    <property type="entry name" value="MOLYBDENUM COFACTOR CYTIDYLYLTRANSFERASE"/>
    <property type="match status" value="1"/>
</dbReference>
<comment type="caution">
    <text evidence="3">The sequence shown here is derived from an EMBL/GenBank/DDBJ whole genome shotgun (WGS) entry which is preliminary data.</text>
</comment>
<evidence type="ECO:0000313" key="3">
    <source>
        <dbReference type="EMBL" id="EKT65566.1"/>
    </source>
</evidence>
<accession>K8X076</accession>
<dbReference type="Gene3D" id="3.90.550.10">
    <property type="entry name" value="Spore Coat Polysaccharide Biosynthesis Protein SpsA, Chain A"/>
    <property type="match status" value="1"/>
</dbReference>
<keyword evidence="1" id="KW-0460">Magnesium</keyword>
<dbReference type="GO" id="GO:0016779">
    <property type="term" value="F:nucleotidyltransferase activity"/>
    <property type="evidence" value="ECO:0007669"/>
    <property type="project" value="UniProtKB-ARBA"/>
</dbReference>
<dbReference type="EMBL" id="AKKL01000001">
    <property type="protein sequence ID" value="EKT65566.1"/>
    <property type="molecule type" value="Genomic_DNA"/>
</dbReference>
<gene>
    <name evidence="3" type="ORF">OOA_00210</name>
</gene>
<dbReference type="SUPFAM" id="SSF53448">
    <property type="entry name" value="Nucleotide-diphospho-sugar transferases"/>
    <property type="match status" value="1"/>
</dbReference>
<dbReference type="RefSeq" id="WP_008910094.1">
    <property type="nucleotide sequence ID" value="NZ_KB233222.1"/>
</dbReference>
<dbReference type="eggNOG" id="COG2068">
    <property type="taxonomic scope" value="Bacteria"/>
</dbReference>
<feature type="domain" description="MobA-like NTP transferase" evidence="2">
    <location>
        <begin position="6"/>
        <end position="161"/>
    </location>
</feature>
<proteinExistence type="predicted"/>
<evidence type="ECO:0000313" key="4">
    <source>
        <dbReference type="Proteomes" id="UP000009336"/>
    </source>
</evidence>
<dbReference type="InterPro" id="IPR029044">
    <property type="entry name" value="Nucleotide-diphossugar_trans"/>
</dbReference>
<organism evidence="3 4">
    <name type="scientific">Providencia burhodogranariea DSM 19968</name>
    <dbReference type="NCBI Taxonomy" id="1141662"/>
    <lineage>
        <taxon>Bacteria</taxon>
        <taxon>Pseudomonadati</taxon>
        <taxon>Pseudomonadota</taxon>
        <taxon>Gammaproteobacteria</taxon>
        <taxon>Enterobacterales</taxon>
        <taxon>Morganellaceae</taxon>
        <taxon>Providencia</taxon>
    </lineage>
</organism>
<protein>
    <recommendedName>
        <fullName evidence="2">MobA-like NTP transferase domain-containing protein</fullName>
    </recommendedName>
</protein>
<dbReference type="STRING" id="1141662.OOA_00210"/>
<dbReference type="InterPro" id="IPR025877">
    <property type="entry name" value="MobA-like_NTP_Trfase"/>
</dbReference>
<dbReference type="HOGENOM" id="CLU_061980_4_1_6"/>
<name>K8X076_9GAMM</name>
<dbReference type="AlphaFoldDB" id="K8X076"/>
<evidence type="ECO:0000259" key="2">
    <source>
        <dbReference type="Pfam" id="PF12804"/>
    </source>
</evidence>
<dbReference type="OrthoDB" id="5298023at2"/>
<evidence type="ECO:0000256" key="1">
    <source>
        <dbReference type="ARBA" id="ARBA00022842"/>
    </source>
</evidence>
<dbReference type="PATRIC" id="fig|1141662.3.peg.43"/>
<dbReference type="Pfam" id="PF12804">
    <property type="entry name" value="NTP_transf_3"/>
    <property type="match status" value="1"/>
</dbReference>
<dbReference type="PANTHER" id="PTHR43777">
    <property type="entry name" value="MOLYBDENUM COFACTOR CYTIDYLYLTRANSFERASE"/>
    <property type="match status" value="1"/>
</dbReference>
<reference evidence="3 4" key="1">
    <citation type="journal article" date="2012" name="BMC Genomics">
        <title>Comparative genomics of bacteria in the genus Providencia isolated from wild Drosophila melanogaster.</title>
        <authorList>
            <person name="Galac M.R."/>
            <person name="Lazzaro B.P."/>
        </authorList>
    </citation>
    <scope>NUCLEOTIDE SEQUENCE [LARGE SCALE GENOMIC DNA]</scope>
    <source>
        <strain evidence="3 4">DSM 19968</strain>
    </source>
</reference>